<organism evidence="2 4">
    <name type="scientific">Aeromonas taiwanensis</name>
    <dbReference type="NCBI Taxonomy" id="633417"/>
    <lineage>
        <taxon>Bacteria</taxon>
        <taxon>Pseudomonadati</taxon>
        <taxon>Pseudomonadota</taxon>
        <taxon>Gammaproteobacteria</taxon>
        <taxon>Aeromonadales</taxon>
        <taxon>Aeromonadaceae</taxon>
        <taxon>Aeromonas</taxon>
    </lineage>
</organism>
<evidence type="ECO:0000313" key="4">
    <source>
        <dbReference type="Proteomes" id="UP000297914"/>
    </source>
</evidence>
<proteinExistence type="predicted"/>
<gene>
    <name evidence="1" type="ORF">DRM93_06970</name>
    <name evidence="2" type="ORF">DRM94_06970</name>
</gene>
<reference evidence="2 4" key="1">
    <citation type="submission" date="2018-06" db="EMBL/GenBank/DDBJ databases">
        <title>Occurrence of a novel blaKPC-2- and qnrS2- harbouring IncP6 plasmid from Aeromonas taiwanensis isolates recovered from the river sediments.</title>
        <authorList>
            <person name="Zheng B."/>
            <person name="Yu X."/>
            <person name="Xiao Y."/>
        </authorList>
    </citation>
    <scope>NUCLEOTIDE SEQUENCE [LARGE SCALE GENOMIC DNA]</scope>
    <source>
        <strain evidence="1 3">1713</strain>
        <strain evidence="2 4">198</strain>
    </source>
</reference>
<sequence>MEIDKAIGLIEAHGVFHGDHYSFNSDEFVQWCQEDTHQTLSLEQANHELAPFCIRVGYAEPVRSWRYYLT</sequence>
<accession>A0A5F0KCB8</accession>
<name>A0A5F0KCB8_9GAMM</name>
<dbReference type="AlphaFoldDB" id="A0A5F0KCB8"/>
<dbReference type="EMBL" id="QORK01000010">
    <property type="protein sequence ID" value="TFF82045.1"/>
    <property type="molecule type" value="Genomic_DNA"/>
</dbReference>
<dbReference type="RefSeq" id="WP_134695275.1">
    <property type="nucleotide sequence ID" value="NZ_QORJ01000011.1"/>
</dbReference>
<dbReference type="EMBL" id="QORL01000010">
    <property type="protein sequence ID" value="TFF77779.1"/>
    <property type="molecule type" value="Genomic_DNA"/>
</dbReference>
<dbReference type="Proteomes" id="UP000297914">
    <property type="component" value="Unassembled WGS sequence"/>
</dbReference>
<evidence type="ECO:0000313" key="1">
    <source>
        <dbReference type="EMBL" id="TFF77779.1"/>
    </source>
</evidence>
<evidence type="ECO:0000313" key="2">
    <source>
        <dbReference type="EMBL" id="TFF82045.1"/>
    </source>
</evidence>
<comment type="caution">
    <text evidence="2">The sequence shown here is derived from an EMBL/GenBank/DDBJ whole genome shotgun (WGS) entry which is preliminary data.</text>
</comment>
<dbReference type="Proteomes" id="UP000297720">
    <property type="component" value="Unassembled WGS sequence"/>
</dbReference>
<evidence type="ECO:0000313" key="3">
    <source>
        <dbReference type="Proteomes" id="UP000297720"/>
    </source>
</evidence>
<protein>
    <submittedName>
        <fullName evidence="2">Uncharacterized protein</fullName>
    </submittedName>
</protein>
<dbReference type="OrthoDB" id="5589017at2"/>
<keyword evidence="3" id="KW-1185">Reference proteome</keyword>